<keyword evidence="3" id="KW-0548">Nucleotidyltransferase</keyword>
<keyword evidence="3" id="KW-0808">Transferase</keyword>
<reference evidence="3" key="1">
    <citation type="submission" date="2020-03" db="EMBL/GenBank/DDBJ databases">
        <title>Transcriptomic Profiling of the Digestive Tract of the Rat Flea, Xenopsylla cheopis, Following Blood Feeding and Infection with Yersinia pestis.</title>
        <authorList>
            <person name="Bland D.M."/>
            <person name="Martens C.A."/>
            <person name="Virtaneva K."/>
            <person name="Kanakabandi K."/>
            <person name="Long D."/>
            <person name="Rosenke R."/>
            <person name="Saturday G.A."/>
            <person name="Hoyt F.H."/>
            <person name="Bruno D.P."/>
            <person name="Ribeiro J.M.C."/>
            <person name="Hinnebusch J."/>
        </authorList>
    </citation>
    <scope>NUCLEOTIDE SEQUENCE</scope>
</reference>
<dbReference type="Pfam" id="PF00078">
    <property type="entry name" value="RVT_1"/>
    <property type="match status" value="1"/>
</dbReference>
<evidence type="ECO:0000256" key="1">
    <source>
        <dbReference type="SAM" id="Phobius"/>
    </source>
</evidence>
<dbReference type="EMBL" id="GIIL01007700">
    <property type="protein sequence ID" value="NOV51426.1"/>
    <property type="molecule type" value="Transcribed_RNA"/>
</dbReference>
<keyword evidence="3" id="KW-0695">RNA-directed DNA polymerase</keyword>
<dbReference type="GO" id="GO:0003964">
    <property type="term" value="F:RNA-directed DNA polymerase activity"/>
    <property type="evidence" value="ECO:0007669"/>
    <property type="project" value="UniProtKB-KW"/>
</dbReference>
<protein>
    <submittedName>
        <fullName evidence="3">Putative reverse transcriptase</fullName>
    </submittedName>
</protein>
<dbReference type="CDD" id="cd01650">
    <property type="entry name" value="RT_nLTR_like"/>
    <property type="match status" value="1"/>
</dbReference>
<name>A0A6M2DYL2_XENCH</name>
<keyword evidence="1" id="KW-0812">Transmembrane</keyword>
<dbReference type="AlphaFoldDB" id="A0A6M2DYL2"/>
<evidence type="ECO:0000313" key="3">
    <source>
        <dbReference type="EMBL" id="NOV51426.1"/>
    </source>
</evidence>
<dbReference type="Gene3D" id="3.30.70.270">
    <property type="match status" value="1"/>
</dbReference>
<dbReference type="PANTHER" id="PTHR19446">
    <property type="entry name" value="REVERSE TRANSCRIPTASES"/>
    <property type="match status" value="1"/>
</dbReference>
<accession>A0A6M2DYL2</accession>
<feature type="domain" description="Reverse transcriptase" evidence="2">
    <location>
        <begin position="26"/>
        <end position="300"/>
    </location>
</feature>
<organism evidence="3">
    <name type="scientific">Xenopsylla cheopis</name>
    <name type="common">Oriental rat flea</name>
    <name type="synonym">Pulex cheopis</name>
    <dbReference type="NCBI Taxonomy" id="163159"/>
    <lineage>
        <taxon>Eukaryota</taxon>
        <taxon>Metazoa</taxon>
        <taxon>Ecdysozoa</taxon>
        <taxon>Arthropoda</taxon>
        <taxon>Hexapoda</taxon>
        <taxon>Insecta</taxon>
        <taxon>Pterygota</taxon>
        <taxon>Neoptera</taxon>
        <taxon>Endopterygota</taxon>
        <taxon>Siphonaptera</taxon>
        <taxon>Pulicidae</taxon>
        <taxon>Xenopsyllinae</taxon>
        <taxon>Xenopsylla</taxon>
    </lineage>
</organism>
<dbReference type="SUPFAM" id="SSF56672">
    <property type="entry name" value="DNA/RNA polymerases"/>
    <property type="match status" value="1"/>
</dbReference>
<keyword evidence="1" id="KW-0472">Membrane</keyword>
<sequence length="698" mass="78536">MGPDRVGRNALKRKWVFVILAKLFNVLIAGNIFPAQFRLNRTTLIPKAGKDLTEAKNWRPITISSIISRVFSGIIDARLRSKITLCERQKGFINENGCLANIRILNAVLKHMKAGQGGTIVQIDITKAFDTIPHVSIKEGLLSMGIPPYIADYVFGMYNGVSTTMKVGKDSFNINLLRGVKQGDPLSPLLFNIVMNPLIEHLNGTEFGLKFENAKINVLAFADDIIIVSDSAEGAQSMLNITNAYLQYLGLSIANDKSGTFRIQCKNKSWHIDNPHLKCGDFDLPYIGPERDFEYLGVKFKPWQGLSNNDCCKALIEASQRVRGLKLKPPQKIDLIKQFIIPHYLYILTADVPCQGALEILDCEMRSIYKSILHLPQSTTNGVFYTTIKDGGLGLPRFSNKVRLTALRNGMKLLNTDDITLREALKSECYEEKLVDLSRTLGINWEDRDNINWDALKKESLAEEWKCWSNCASQGQGLRWFRNDKFGNEWLLNKSLLKPGRFIDALRLRTNTFGTRVVLNRAKQDVPLECRECHCAAESLGHVLGACPSLHGHVIRRHNDILDVVTTALEEQGAVDVLKEQSFMVNGDRMKPDLVFCKDGNGFILDVTVRYENGGSLDRARAEKVNKYRKLIPLMLKYYKDKNWKVLPVVIGARGAIPPSTIKALKEIGIFNTQLIRTLSLIAFRSSIEMACQFIGNF</sequence>
<evidence type="ECO:0000259" key="2">
    <source>
        <dbReference type="PROSITE" id="PS50878"/>
    </source>
</evidence>
<dbReference type="PROSITE" id="PS50878">
    <property type="entry name" value="RT_POL"/>
    <property type="match status" value="1"/>
</dbReference>
<dbReference type="InterPro" id="IPR043502">
    <property type="entry name" value="DNA/RNA_pol_sf"/>
</dbReference>
<feature type="transmembrane region" description="Helical" evidence="1">
    <location>
        <begin position="15"/>
        <end position="33"/>
    </location>
</feature>
<dbReference type="InterPro" id="IPR043128">
    <property type="entry name" value="Rev_trsase/Diguanyl_cyclase"/>
</dbReference>
<proteinExistence type="predicted"/>
<dbReference type="InterPro" id="IPR000477">
    <property type="entry name" value="RT_dom"/>
</dbReference>
<keyword evidence="1" id="KW-1133">Transmembrane helix</keyword>